<dbReference type="GO" id="GO:0009390">
    <property type="term" value="C:dimethyl sulfoxide reductase complex"/>
    <property type="evidence" value="ECO:0007669"/>
    <property type="project" value="TreeGrafter"/>
</dbReference>
<keyword evidence="3" id="KW-1185">Reference proteome</keyword>
<accession>A0A2X4VDR1</accession>
<name>A0A2X4VDR1_9GAMM</name>
<evidence type="ECO:0000313" key="3">
    <source>
        <dbReference type="Proteomes" id="UP000249005"/>
    </source>
</evidence>
<gene>
    <name evidence="2" type="primary">dmsC_4</name>
    <name evidence="2" type="ORF">NCTC12151_03034</name>
</gene>
<proteinExistence type="predicted"/>
<reference evidence="2 3" key="1">
    <citation type="submission" date="2018-06" db="EMBL/GenBank/DDBJ databases">
        <authorList>
            <consortium name="Pathogen Informatics"/>
            <person name="Doyle S."/>
        </authorList>
    </citation>
    <scope>NUCLEOTIDE SEQUENCE [LARGE SCALE GENOMIC DNA]</scope>
    <source>
        <strain evidence="2 3">NCTC12151</strain>
    </source>
</reference>
<organism evidence="2 3">
    <name type="scientific">Leminorella richardii</name>
    <dbReference type="NCBI Taxonomy" id="158841"/>
    <lineage>
        <taxon>Bacteria</taxon>
        <taxon>Pseudomonadati</taxon>
        <taxon>Pseudomonadota</taxon>
        <taxon>Gammaproteobacteria</taxon>
        <taxon>Enterobacterales</taxon>
        <taxon>Budviciaceae</taxon>
        <taxon>Leminorella</taxon>
    </lineage>
</organism>
<feature type="transmembrane region" description="Helical" evidence="1">
    <location>
        <begin position="6"/>
        <end position="26"/>
    </location>
</feature>
<dbReference type="Pfam" id="PF04976">
    <property type="entry name" value="DmsC"/>
    <property type="match status" value="1"/>
</dbReference>
<dbReference type="GO" id="GO:0005886">
    <property type="term" value="C:plasma membrane"/>
    <property type="evidence" value="ECO:0007669"/>
    <property type="project" value="TreeGrafter"/>
</dbReference>
<feature type="transmembrane region" description="Helical" evidence="1">
    <location>
        <begin position="255"/>
        <end position="276"/>
    </location>
</feature>
<feature type="transmembrane region" description="Helical" evidence="1">
    <location>
        <begin position="220"/>
        <end position="243"/>
    </location>
</feature>
<feature type="transmembrane region" description="Helical" evidence="1">
    <location>
        <begin position="186"/>
        <end position="208"/>
    </location>
</feature>
<feature type="transmembrane region" description="Helical" evidence="1">
    <location>
        <begin position="46"/>
        <end position="67"/>
    </location>
</feature>
<feature type="transmembrane region" description="Helical" evidence="1">
    <location>
        <begin position="144"/>
        <end position="165"/>
    </location>
</feature>
<dbReference type="OrthoDB" id="7058271at2"/>
<dbReference type="EMBL" id="LS483470">
    <property type="protein sequence ID" value="SQI43410.1"/>
    <property type="molecule type" value="Genomic_DNA"/>
</dbReference>
<dbReference type="PANTHER" id="PTHR38095">
    <property type="entry name" value="ANAEROBIC DIMETHYL SULFOXIDE REDUCTASE CHAIN YNFH"/>
    <property type="match status" value="1"/>
</dbReference>
<dbReference type="Proteomes" id="UP000249005">
    <property type="component" value="Chromosome 1"/>
</dbReference>
<protein>
    <submittedName>
        <fullName evidence="2">DMSO reductase anchor subunit</fullName>
    </submittedName>
</protein>
<keyword evidence="1" id="KW-0472">Membrane</keyword>
<feature type="transmembrane region" description="Helical" evidence="1">
    <location>
        <begin position="112"/>
        <end position="132"/>
    </location>
</feature>
<keyword evidence="1" id="KW-1133">Transmembrane helix</keyword>
<dbReference type="KEGG" id="lri:NCTC12151_03034"/>
<feature type="transmembrane region" description="Helical" evidence="1">
    <location>
        <begin position="87"/>
        <end position="105"/>
    </location>
</feature>
<sequence length="281" mass="29896">MHEWPLVIFTLLMQLAIGCVLTAWYCQSFALRELDGSQRLSVVRPALLCALAVGGIGLLASMAHLGNPMHALYTLNHVASSWMSREILFTALFMGLLFLTVVVMLMKKTLPAPLVALTALVGLADIFVMSAIYDNSRFILWQGWGTYAGFYGSALMMGSLLAVVCMQSSLRKCTDDGGASLMSPLFQLYILGFLLASLAIVAMLATSAPNLAVGISVRTAAANVGALTLGRCVLLIGALLMLVNGVVKKRQALPCSMLALALVVTIAAELLGRYAFFSLGG</sequence>
<keyword evidence="1" id="KW-0812">Transmembrane</keyword>
<dbReference type="PANTHER" id="PTHR38095:SF2">
    <property type="entry name" value="ANAEROBIC DIMETHYL SULFOXIDE REDUCTASE CHAIN C"/>
    <property type="match status" value="1"/>
</dbReference>
<dbReference type="GO" id="GO:0009389">
    <property type="term" value="F:dimethyl sulfoxide reductase activity"/>
    <property type="evidence" value="ECO:0007669"/>
    <property type="project" value="TreeGrafter"/>
</dbReference>
<evidence type="ECO:0000256" key="1">
    <source>
        <dbReference type="SAM" id="Phobius"/>
    </source>
</evidence>
<dbReference type="RefSeq" id="WP_111741387.1">
    <property type="nucleotide sequence ID" value="NZ_LR698987.1"/>
</dbReference>
<dbReference type="AlphaFoldDB" id="A0A2X4VDR1"/>
<evidence type="ECO:0000313" key="2">
    <source>
        <dbReference type="EMBL" id="SQI43410.1"/>
    </source>
</evidence>
<dbReference type="InterPro" id="IPR007059">
    <property type="entry name" value="DmsC"/>
</dbReference>
<dbReference type="GO" id="GO:0019645">
    <property type="term" value="P:anaerobic electron transport chain"/>
    <property type="evidence" value="ECO:0007669"/>
    <property type="project" value="InterPro"/>
</dbReference>